<organism evidence="2 3">
    <name type="scientific">Plectosphaerella plurivora</name>
    <dbReference type="NCBI Taxonomy" id="936078"/>
    <lineage>
        <taxon>Eukaryota</taxon>
        <taxon>Fungi</taxon>
        <taxon>Dikarya</taxon>
        <taxon>Ascomycota</taxon>
        <taxon>Pezizomycotina</taxon>
        <taxon>Sordariomycetes</taxon>
        <taxon>Hypocreomycetidae</taxon>
        <taxon>Glomerellales</taxon>
        <taxon>Plectosphaerellaceae</taxon>
        <taxon>Plectosphaerella</taxon>
    </lineage>
</organism>
<dbReference type="EMBL" id="JAGSXJ010000013">
    <property type="protein sequence ID" value="KAH6686417.1"/>
    <property type="molecule type" value="Genomic_DNA"/>
</dbReference>
<sequence>MQPIAILLAVFAARAMALPSSNIIGARQANTLEEAEKLLETSRNESIENIQDGGGRGRKLSDTFTCSARCQQCRNGAIATAVGEIALCGTAALGIAAVTGPLGVFLDVVGFAACETTAIGELNKSEAECTSI</sequence>
<dbReference type="AlphaFoldDB" id="A0A9P8VCG7"/>
<evidence type="ECO:0000256" key="1">
    <source>
        <dbReference type="SAM" id="SignalP"/>
    </source>
</evidence>
<feature type="signal peptide" evidence="1">
    <location>
        <begin position="1"/>
        <end position="17"/>
    </location>
</feature>
<keyword evidence="1" id="KW-0732">Signal</keyword>
<evidence type="ECO:0000313" key="3">
    <source>
        <dbReference type="Proteomes" id="UP000770015"/>
    </source>
</evidence>
<keyword evidence="3" id="KW-1185">Reference proteome</keyword>
<name>A0A9P8VCG7_9PEZI</name>
<comment type="caution">
    <text evidence="2">The sequence shown here is derived from an EMBL/GenBank/DDBJ whole genome shotgun (WGS) entry which is preliminary data.</text>
</comment>
<dbReference type="Proteomes" id="UP000770015">
    <property type="component" value="Unassembled WGS sequence"/>
</dbReference>
<proteinExistence type="predicted"/>
<reference evidence="2" key="1">
    <citation type="journal article" date="2021" name="Nat. Commun.">
        <title>Genetic determinants of endophytism in the Arabidopsis root mycobiome.</title>
        <authorList>
            <person name="Mesny F."/>
            <person name="Miyauchi S."/>
            <person name="Thiergart T."/>
            <person name="Pickel B."/>
            <person name="Atanasova L."/>
            <person name="Karlsson M."/>
            <person name="Huettel B."/>
            <person name="Barry K.W."/>
            <person name="Haridas S."/>
            <person name="Chen C."/>
            <person name="Bauer D."/>
            <person name="Andreopoulos W."/>
            <person name="Pangilinan J."/>
            <person name="LaButti K."/>
            <person name="Riley R."/>
            <person name="Lipzen A."/>
            <person name="Clum A."/>
            <person name="Drula E."/>
            <person name="Henrissat B."/>
            <person name="Kohler A."/>
            <person name="Grigoriev I.V."/>
            <person name="Martin F.M."/>
            <person name="Hacquard S."/>
        </authorList>
    </citation>
    <scope>NUCLEOTIDE SEQUENCE</scope>
    <source>
        <strain evidence="2">MPI-SDFR-AT-0117</strain>
    </source>
</reference>
<protein>
    <submittedName>
        <fullName evidence="2">Uncharacterized protein</fullName>
    </submittedName>
</protein>
<dbReference type="OrthoDB" id="5212124at2759"/>
<accession>A0A9P8VCG7</accession>
<gene>
    <name evidence="2" type="ORF">F5X68DRAFT_232577</name>
</gene>
<feature type="chain" id="PRO_5040292047" evidence="1">
    <location>
        <begin position="18"/>
        <end position="132"/>
    </location>
</feature>
<evidence type="ECO:0000313" key="2">
    <source>
        <dbReference type="EMBL" id="KAH6686417.1"/>
    </source>
</evidence>